<feature type="chain" id="PRO_5042832220" description="Secreted protein" evidence="1">
    <location>
        <begin position="31"/>
        <end position="79"/>
    </location>
</feature>
<gene>
    <name evidence="2" type="ORF">V5799_024399</name>
</gene>
<reference evidence="2 3" key="1">
    <citation type="journal article" date="2023" name="Arcadia Sci">
        <title>De novo assembly of a long-read Amblyomma americanum tick genome.</title>
        <authorList>
            <person name="Chou S."/>
            <person name="Poskanzer K.E."/>
            <person name="Rollins M."/>
            <person name="Thuy-Boun P.S."/>
        </authorList>
    </citation>
    <scope>NUCLEOTIDE SEQUENCE [LARGE SCALE GENOMIC DNA]</scope>
    <source>
        <strain evidence="2">F_SG_1</strain>
        <tissue evidence="2">Salivary glands</tissue>
    </source>
</reference>
<dbReference type="EMBL" id="JARKHS020018410">
    <property type="protein sequence ID" value="KAK8772356.1"/>
    <property type="molecule type" value="Genomic_DNA"/>
</dbReference>
<feature type="non-terminal residue" evidence="2">
    <location>
        <position position="79"/>
    </location>
</feature>
<keyword evidence="1" id="KW-0732">Signal</keyword>
<evidence type="ECO:0008006" key="4">
    <source>
        <dbReference type="Google" id="ProtNLM"/>
    </source>
</evidence>
<comment type="caution">
    <text evidence="2">The sequence shown here is derived from an EMBL/GenBank/DDBJ whole genome shotgun (WGS) entry which is preliminary data.</text>
</comment>
<evidence type="ECO:0000313" key="2">
    <source>
        <dbReference type="EMBL" id="KAK8772356.1"/>
    </source>
</evidence>
<sequence length="79" mass="8831">MSTDELITFKALVFAAALVQSFHVIIAVEAGTPDTPELTECTQKEITRCYTEYVEIFYSYAPQHGSENTLSEDAYTKVC</sequence>
<keyword evidence="3" id="KW-1185">Reference proteome</keyword>
<proteinExistence type="predicted"/>
<accession>A0AAQ4EC92</accession>
<evidence type="ECO:0000256" key="1">
    <source>
        <dbReference type="SAM" id="SignalP"/>
    </source>
</evidence>
<dbReference type="Proteomes" id="UP001321473">
    <property type="component" value="Unassembled WGS sequence"/>
</dbReference>
<protein>
    <recommendedName>
        <fullName evidence="4">Secreted protein</fullName>
    </recommendedName>
</protein>
<feature type="signal peptide" evidence="1">
    <location>
        <begin position="1"/>
        <end position="30"/>
    </location>
</feature>
<name>A0AAQ4EC92_AMBAM</name>
<dbReference type="AlphaFoldDB" id="A0AAQ4EC92"/>
<organism evidence="2 3">
    <name type="scientific">Amblyomma americanum</name>
    <name type="common">Lone star tick</name>
    <dbReference type="NCBI Taxonomy" id="6943"/>
    <lineage>
        <taxon>Eukaryota</taxon>
        <taxon>Metazoa</taxon>
        <taxon>Ecdysozoa</taxon>
        <taxon>Arthropoda</taxon>
        <taxon>Chelicerata</taxon>
        <taxon>Arachnida</taxon>
        <taxon>Acari</taxon>
        <taxon>Parasitiformes</taxon>
        <taxon>Ixodida</taxon>
        <taxon>Ixodoidea</taxon>
        <taxon>Ixodidae</taxon>
        <taxon>Amblyomminae</taxon>
        <taxon>Amblyomma</taxon>
    </lineage>
</organism>
<evidence type="ECO:0000313" key="3">
    <source>
        <dbReference type="Proteomes" id="UP001321473"/>
    </source>
</evidence>